<keyword evidence="6" id="KW-1015">Disulfide bond</keyword>
<feature type="transmembrane region" description="Helical" evidence="10">
    <location>
        <begin position="181"/>
        <end position="199"/>
    </location>
</feature>
<dbReference type="FunFam" id="2.60.40.420:FF:000010">
    <property type="entry name" value="Early nodulin-like protein 1"/>
    <property type="match status" value="1"/>
</dbReference>
<dbReference type="InterPro" id="IPR003245">
    <property type="entry name" value="Phytocyanin_dom"/>
</dbReference>
<keyword evidence="7" id="KW-0325">Glycoprotein</keyword>
<feature type="signal peptide" evidence="11">
    <location>
        <begin position="1"/>
        <end position="28"/>
    </location>
</feature>
<dbReference type="EMBL" id="NBSK02000006">
    <property type="protein sequence ID" value="KAJ0202476.1"/>
    <property type="molecule type" value="Genomic_DNA"/>
</dbReference>
<evidence type="ECO:0000256" key="10">
    <source>
        <dbReference type="SAM" id="Phobius"/>
    </source>
</evidence>
<evidence type="ECO:0000256" key="7">
    <source>
        <dbReference type="ARBA" id="ARBA00023180"/>
    </source>
</evidence>
<organism evidence="13 14">
    <name type="scientific">Lactuca sativa</name>
    <name type="common">Garden lettuce</name>
    <dbReference type="NCBI Taxonomy" id="4236"/>
    <lineage>
        <taxon>Eukaryota</taxon>
        <taxon>Viridiplantae</taxon>
        <taxon>Streptophyta</taxon>
        <taxon>Embryophyta</taxon>
        <taxon>Tracheophyta</taxon>
        <taxon>Spermatophyta</taxon>
        <taxon>Magnoliopsida</taxon>
        <taxon>eudicotyledons</taxon>
        <taxon>Gunneridae</taxon>
        <taxon>Pentapetalae</taxon>
        <taxon>asterids</taxon>
        <taxon>campanulids</taxon>
        <taxon>Asterales</taxon>
        <taxon>Asteraceae</taxon>
        <taxon>Cichorioideae</taxon>
        <taxon>Cichorieae</taxon>
        <taxon>Lactucinae</taxon>
        <taxon>Lactuca</taxon>
    </lineage>
</organism>
<dbReference type="GO" id="GO:0009055">
    <property type="term" value="F:electron transfer activity"/>
    <property type="evidence" value="ECO:0007669"/>
    <property type="project" value="InterPro"/>
</dbReference>
<dbReference type="InterPro" id="IPR008972">
    <property type="entry name" value="Cupredoxin"/>
</dbReference>
<reference evidence="13 14" key="1">
    <citation type="journal article" date="2017" name="Nat. Commun.">
        <title>Genome assembly with in vitro proximity ligation data and whole-genome triplication in lettuce.</title>
        <authorList>
            <person name="Reyes-Chin-Wo S."/>
            <person name="Wang Z."/>
            <person name="Yang X."/>
            <person name="Kozik A."/>
            <person name="Arikit S."/>
            <person name="Song C."/>
            <person name="Xia L."/>
            <person name="Froenicke L."/>
            <person name="Lavelle D.O."/>
            <person name="Truco M.J."/>
            <person name="Xia R."/>
            <person name="Zhu S."/>
            <person name="Xu C."/>
            <person name="Xu H."/>
            <person name="Xu X."/>
            <person name="Cox K."/>
            <person name="Korf I."/>
            <person name="Meyers B.C."/>
            <person name="Michelmore R.W."/>
        </authorList>
    </citation>
    <scope>NUCLEOTIDE SEQUENCE [LARGE SCALE GENOMIC DNA]</scope>
    <source>
        <strain evidence="14">cv. Salinas</strain>
        <tissue evidence="13">Seedlings</tissue>
    </source>
</reference>
<keyword evidence="8" id="KW-0449">Lipoprotein</keyword>
<evidence type="ECO:0000256" key="5">
    <source>
        <dbReference type="ARBA" id="ARBA00023136"/>
    </source>
</evidence>
<evidence type="ECO:0000313" key="14">
    <source>
        <dbReference type="Proteomes" id="UP000235145"/>
    </source>
</evidence>
<dbReference type="OrthoDB" id="782862at2759"/>
<evidence type="ECO:0000256" key="6">
    <source>
        <dbReference type="ARBA" id="ARBA00023157"/>
    </source>
</evidence>
<keyword evidence="5 10" id="KW-0472">Membrane</keyword>
<dbReference type="GO" id="GO:0005886">
    <property type="term" value="C:plasma membrane"/>
    <property type="evidence" value="ECO:0000318"/>
    <property type="project" value="GO_Central"/>
</dbReference>
<evidence type="ECO:0000256" key="8">
    <source>
        <dbReference type="ARBA" id="ARBA00023288"/>
    </source>
</evidence>
<evidence type="ECO:0000256" key="3">
    <source>
        <dbReference type="ARBA" id="ARBA00022622"/>
    </source>
</evidence>
<keyword evidence="10" id="KW-0812">Transmembrane</keyword>
<feature type="domain" description="Phytocyanin" evidence="12">
    <location>
        <begin position="29"/>
        <end position="133"/>
    </location>
</feature>
<dbReference type="AlphaFoldDB" id="A0A9R1X7P3"/>
<dbReference type="Pfam" id="PF02298">
    <property type="entry name" value="Cu_bind_like"/>
    <property type="match status" value="1"/>
</dbReference>
<keyword evidence="14" id="KW-1185">Reference proteome</keyword>
<protein>
    <recommendedName>
        <fullName evidence="12">Phytocyanin domain-containing protein</fullName>
    </recommendedName>
</protein>
<dbReference type="PANTHER" id="PTHR33021:SF44">
    <property type="entry name" value="EARLY NODULIN-LIKE PROTEIN 8"/>
    <property type="match status" value="1"/>
</dbReference>
<comment type="caution">
    <text evidence="13">The sequence shown here is derived from an EMBL/GenBank/DDBJ whole genome shotgun (WGS) entry which is preliminary data.</text>
</comment>
<accession>A0A9R1X7P3</accession>
<name>A0A9R1X7P3_LACSA</name>
<dbReference type="InterPro" id="IPR039391">
    <property type="entry name" value="Phytocyanin-like"/>
</dbReference>
<dbReference type="Gene3D" id="2.60.40.420">
    <property type="entry name" value="Cupredoxins - blue copper proteins"/>
    <property type="match status" value="1"/>
</dbReference>
<evidence type="ECO:0000256" key="4">
    <source>
        <dbReference type="ARBA" id="ARBA00022729"/>
    </source>
</evidence>
<evidence type="ECO:0000259" key="12">
    <source>
        <dbReference type="PROSITE" id="PS51485"/>
    </source>
</evidence>
<gene>
    <name evidence="13" type="ORF">LSAT_V11C600329830</name>
</gene>
<keyword evidence="3" id="KW-0336">GPI-anchor</keyword>
<evidence type="ECO:0000256" key="9">
    <source>
        <dbReference type="ARBA" id="ARBA00035011"/>
    </source>
</evidence>
<dbReference type="CDD" id="cd11019">
    <property type="entry name" value="OsENODL1_like"/>
    <property type="match status" value="1"/>
</dbReference>
<keyword evidence="10" id="KW-1133">Transmembrane helix</keyword>
<evidence type="ECO:0000313" key="13">
    <source>
        <dbReference type="EMBL" id="KAJ0202476.1"/>
    </source>
</evidence>
<feature type="chain" id="PRO_5040375515" description="Phytocyanin domain-containing protein" evidence="11">
    <location>
        <begin position="29"/>
        <end position="201"/>
    </location>
</feature>
<comment type="subcellular location">
    <subcellularLocation>
        <location evidence="1">Cell membrane</location>
        <topology evidence="1">Lipid-anchor</topology>
        <topology evidence="1">GPI-anchor</topology>
    </subcellularLocation>
</comment>
<evidence type="ECO:0000256" key="1">
    <source>
        <dbReference type="ARBA" id="ARBA00004609"/>
    </source>
</evidence>
<dbReference type="PROSITE" id="PS51485">
    <property type="entry name" value="PHYTOCYANIN"/>
    <property type="match status" value="1"/>
</dbReference>
<dbReference type="SUPFAM" id="SSF49503">
    <property type="entry name" value="Cupredoxins"/>
    <property type="match status" value="1"/>
</dbReference>
<keyword evidence="4 11" id="KW-0732">Signal</keyword>
<proteinExistence type="inferred from homology"/>
<keyword evidence="2" id="KW-1003">Cell membrane</keyword>
<comment type="similarity">
    <text evidence="9">Belongs to the early nodulin-like (ENODL) family.</text>
</comment>
<dbReference type="Gramene" id="rna-gnl|WGS:NBSK|LSAT_6X82280_mrna">
    <property type="protein sequence ID" value="cds-PLY67201.1"/>
    <property type="gene ID" value="gene-LSAT_6X82280"/>
</dbReference>
<evidence type="ECO:0000256" key="2">
    <source>
        <dbReference type="ARBA" id="ARBA00022475"/>
    </source>
</evidence>
<dbReference type="InterPro" id="IPR041846">
    <property type="entry name" value="ENL_dom"/>
</dbReference>
<dbReference type="Proteomes" id="UP000235145">
    <property type="component" value="Unassembled WGS sequence"/>
</dbReference>
<evidence type="ECO:0000256" key="11">
    <source>
        <dbReference type="SAM" id="SignalP"/>
    </source>
</evidence>
<sequence length="201" mass="21421">MAVLGRQMCHRLSFSILFFVLIQSNVIAYQFQVGNLQAWNIPTSTDPKVYTNWPKKLNFKIGDSLLFLYPPSEDSVIQVTKESYDTCNLKDPILYMNNGNSLFNITSPGVFYFTSGVSGHCEKSQKLQISVFAADGSLPLPPSSAPGGALADSAPSYPTVFGGIPSGPAGKSSSSSSTVEVSVLITAGIGVLIWGLVGGKM</sequence>
<dbReference type="GO" id="GO:0098552">
    <property type="term" value="C:side of membrane"/>
    <property type="evidence" value="ECO:0007669"/>
    <property type="project" value="UniProtKB-KW"/>
</dbReference>
<dbReference type="PANTHER" id="PTHR33021">
    <property type="entry name" value="BLUE COPPER PROTEIN"/>
    <property type="match status" value="1"/>
</dbReference>